<dbReference type="EMBL" id="KI968788">
    <property type="protein sequence ID" value="EUN23412.1"/>
    <property type="molecule type" value="Genomic_DNA"/>
</dbReference>
<proteinExistence type="predicted"/>
<evidence type="ECO:0000313" key="1">
    <source>
        <dbReference type="EMBL" id="EUN23412.1"/>
    </source>
</evidence>
<sequence>MFTPLPTLPFPLTTYVAKKKSFIPLHLITNPELYPFPPSPTHPSYDKST</sequence>
<organism evidence="1 2">
    <name type="scientific">Bipolaris victoriae (strain FI3)</name>
    <name type="common">Victoria blight of oats agent</name>
    <name type="synonym">Cochliobolus victoriae</name>
    <dbReference type="NCBI Taxonomy" id="930091"/>
    <lineage>
        <taxon>Eukaryota</taxon>
        <taxon>Fungi</taxon>
        <taxon>Dikarya</taxon>
        <taxon>Ascomycota</taxon>
        <taxon>Pezizomycotina</taxon>
        <taxon>Dothideomycetes</taxon>
        <taxon>Pleosporomycetidae</taxon>
        <taxon>Pleosporales</taxon>
        <taxon>Pleosporineae</taxon>
        <taxon>Pleosporaceae</taxon>
        <taxon>Bipolaris</taxon>
    </lineage>
</organism>
<accession>W7EGR0</accession>
<dbReference type="Proteomes" id="UP000054337">
    <property type="component" value="Unassembled WGS sequence"/>
</dbReference>
<gene>
    <name evidence="1" type="ORF">COCVIDRAFT_108951</name>
</gene>
<reference evidence="1 2" key="1">
    <citation type="journal article" date="2013" name="PLoS Genet.">
        <title>Comparative genome structure, secondary metabolite, and effector coding capacity across Cochliobolus pathogens.</title>
        <authorList>
            <person name="Condon B.J."/>
            <person name="Leng Y."/>
            <person name="Wu D."/>
            <person name="Bushley K.E."/>
            <person name="Ohm R.A."/>
            <person name="Otillar R."/>
            <person name="Martin J."/>
            <person name="Schackwitz W."/>
            <person name="Grimwood J."/>
            <person name="MohdZainudin N."/>
            <person name="Xue C."/>
            <person name="Wang R."/>
            <person name="Manning V.A."/>
            <person name="Dhillon B."/>
            <person name="Tu Z.J."/>
            <person name="Steffenson B.J."/>
            <person name="Salamov A."/>
            <person name="Sun H."/>
            <person name="Lowry S."/>
            <person name="LaButti K."/>
            <person name="Han J."/>
            <person name="Copeland A."/>
            <person name="Lindquist E."/>
            <person name="Barry K."/>
            <person name="Schmutz J."/>
            <person name="Baker S.E."/>
            <person name="Ciuffetti L.M."/>
            <person name="Grigoriev I.V."/>
            <person name="Zhong S."/>
            <person name="Turgeon B.G."/>
        </authorList>
    </citation>
    <scope>NUCLEOTIDE SEQUENCE [LARGE SCALE GENOMIC DNA]</scope>
    <source>
        <strain evidence="1 2">FI3</strain>
    </source>
</reference>
<dbReference type="AlphaFoldDB" id="W7EGR0"/>
<dbReference type="HOGENOM" id="CLU_3142801_0_0_1"/>
<dbReference type="GeneID" id="26249492"/>
<name>W7EGR0_BIPV3</name>
<protein>
    <submittedName>
        <fullName evidence="1">Uncharacterized protein</fullName>
    </submittedName>
</protein>
<evidence type="ECO:0000313" key="2">
    <source>
        <dbReference type="Proteomes" id="UP000054337"/>
    </source>
</evidence>
<keyword evidence="2" id="KW-1185">Reference proteome</keyword>
<dbReference type="RefSeq" id="XP_014552986.1">
    <property type="nucleotide sequence ID" value="XM_014697500.1"/>
</dbReference>